<dbReference type="InterPro" id="IPR034981">
    <property type="entry name" value="Imelysin-like_EfeO/Algp7"/>
</dbReference>
<dbReference type="PANTHER" id="PTHR31632:SF2">
    <property type="entry name" value="PLASMA MEMBRANE IRON PERMEASE"/>
    <property type="match status" value="1"/>
</dbReference>
<keyword evidence="5 7" id="KW-1133">Transmembrane helix</keyword>
<keyword evidence="6 7" id="KW-0472">Membrane</keyword>
<evidence type="ECO:0000313" key="9">
    <source>
        <dbReference type="EMBL" id="QMV74052.1"/>
    </source>
</evidence>
<feature type="transmembrane region" description="Helical" evidence="7">
    <location>
        <begin position="38"/>
        <end position="58"/>
    </location>
</feature>
<feature type="transmembrane region" description="Helical" evidence="7">
    <location>
        <begin position="70"/>
        <end position="89"/>
    </location>
</feature>
<dbReference type="CDD" id="cd14656">
    <property type="entry name" value="Imelysin-like_EfeO"/>
    <property type="match status" value="1"/>
</dbReference>
<protein>
    <submittedName>
        <fullName evidence="9">FTR1 family protein</fullName>
    </submittedName>
</protein>
<reference evidence="9 10" key="1">
    <citation type="journal article" date="2020" name="G3 (Bethesda)">
        <title>CeMbio - The Caenorhabditis elegans Microbiome Resource.</title>
        <authorList>
            <person name="Dirksen P."/>
            <person name="Assie A."/>
            <person name="Zimmermann J."/>
            <person name="Zhang F."/>
            <person name="Tietje A.M."/>
            <person name="Marsh S.A."/>
            <person name="Felix M.A."/>
            <person name="Shapira M."/>
            <person name="Kaleta C."/>
            <person name="Schulenburg H."/>
            <person name="Samuel B."/>
        </authorList>
    </citation>
    <scope>NUCLEOTIDE SEQUENCE [LARGE SCALE GENOMIC DNA]</scope>
    <source>
        <strain evidence="9 10">BIGb0172</strain>
    </source>
</reference>
<evidence type="ECO:0000256" key="7">
    <source>
        <dbReference type="SAM" id="Phobius"/>
    </source>
</evidence>
<dbReference type="PANTHER" id="PTHR31632">
    <property type="entry name" value="IRON TRANSPORTER FTH1"/>
    <property type="match status" value="1"/>
</dbReference>
<evidence type="ECO:0000256" key="1">
    <source>
        <dbReference type="ARBA" id="ARBA00004141"/>
    </source>
</evidence>
<accession>A0A7G5EJ77</accession>
<dbReference type="EMBL" id="CP058554">
    <property type="protein sequence ID" value="QMV74052.1"/>
    <property type="molecule type" value="Genomic_DNA"/>
</dbReference>
<dbReference type="NCBIfam" id="NF041756">
    <property type="entry name" value="EfeU"/>
    <property type="match status" value="1"/>
</dbReference>
<feature type="transmembrane region" description="Helical" evidence="7">
    <location>
        <begin position="248"/>
        <end position="266"/>
    </location>
</feature>
<evidence type="ECO:0000259" key="8">
    <source>
        <dbReference type="Pfam" id="PF13473"/>
    </source>
</evidence>
<evidence type="ECO:0000256" key="2">
    <source>
        <dbReference type="ARBA" id="ARBA00004418"/>
    </source>
</evidence>
<dbReference type="KEGG" id="cpis:HS961_15075"/>
<keyword evidence="10" id="KW-1185">Reference proteome</keyword>
<dbReference type="GO" id="GO:0033573">
    <property type="term" value="C:high-affinity iron permease complex"/>
    <property type="evidence" value="ECO:0007669"/>
    <property type="project" value="InterPro"/>
</dbReference>
<evidence type="ECO:0000256" key="3">
    <source>
        <dbReference type="ARBA" id="ARBA00008333"/>
    </source>
</evidence>
<evidence type="ECO:0000256" key="6">
    <source>
        <dbReference type="ARBA" id="ARBA00023136"/>
    </source>
</evidence>
<sequence length="702" mass="73548">MLVPFLIMLREGIEAALIVGIIASFLRHTGRARLMPAVWAGVFLALGLSLFVGAGLQWMAAEFPQKQQELFEGVVGFIAVGMLTGMVFWMRKASRSIKGELQASVDKALSTSGSASWALIGMVFLAVAREGVESVFFLLAIFQQSSGWSAAAGAFLGVALSVLLGIGLYKGGVRINLRQFFRYTGIFILVVAAGLLAGAVRRLHEAGIWNQLQQVVFDSSGVLPEDSPLGVILGGLLGYMHAPVVGEVLAWALYLLVTLAMFFWPVKAAPAGANAPAPQAAATAQASTASAEPAPRLGPVVLGSVVVFLLGAAAFWQASTAPHAGTAGAVNAAAADGVPVVTIEINQGTCTPNAVTVPAGKVVFRIVNQSQRALEWEILDGVMVLEERENILPGMTQQLSARLAPGNYEMTCGLLNAARGSLTVTTTDAFKAEAAKPPVTAFLGALAEYQVYMLTEAASLQEMVDALQQRLAHPVEAGATPDDGYPADAQQLAALARGQYQKLAPLAVQYGDLNARIDARAADFALRDKDPAFVGLQRIAAGLQAGEPADQLLPLATNLQQDVQQLSQRLGDVSLQPQSIAAAAAKALERASTLIPGEATTPEQGRAVLQFVYGSWAAANKAQQVLGPVLANANPALNQQLQDSLAKLRQRLDDLGVPADDNEVAGIAGTALNPVQCQNLAQALYQASQSMAKVNAALGLQP</sequence>
<dbReference type="Proteomes" id="UP000515240">
    <property type="component" value="Chromosome"/>
</dbReference>
<dbReference type="GO" id="GO:0015093">
    <property type="term" value="F:ferrous iron transmembrane transporter activity"/>
    <property type="evidence" value="ECO:0007669"/>
    <property type="project" value="TreeGrafter"/>
</dbReference>
<dbReference type="Pfam" id="PF13473">
    <property type="entry name" value="Cupredoxin_1"/>
    <property type="match status" value="1"/>
</dbReference>
<comment type="similarity">
    <text evidence="3">Belongs to the oxidase-dependent Fe transporter (OFeT) (TC 9.A.10.1) family.</text>
</comment>
<keyword evidence="4 7" id="KW-0812">Transmembrane</keyword>
<dbReference type="Pfam" id="PF03239">
    <property type="entry name" value="FTR1"/>
    <property type="match status" value="1"/>
</dbReference>
<evidence type="ECO:0000256" key="5">
    <source>
        <dbReference type="ARBA" id="ARBA00022989"/>
    </source>
</evidence>
<gene>
    <name evidence="9" type="ORF">HS961_15075</name>
</gene>
<dbReference type="InterPro" id="IPR038352">
    <property type="entry name" value="Imelysin_sf"/>
</dbReference>
<feature type="transmembrane region" description="Helical" evidence="7">
    <location>
        <begin position="148"/>
        <end position="168"/>
    </location>
</feature>
<feature type="transmembrane region" description="Helical" evidence="7">
    <location>
        <begin position="109"/>
        <end position="128"/>
    </location>
</feature>
<dbReference type="InterPro" id="IPR028096">
    <property type="entry name" value="EfeO_Cupredoxin"/>
</dbReference>
<evidence type="ECO:0000256" key="4">
    <source>
        <dbReference type="ARBA" id="ARBA00022692"/>
    </source>
</evidence>
<feature type="domain" description="EfeO-type cupredoxin-like" evidence="8">
    <location>
        <begin position="315"/>
        <end position="424"/>
    </location>
</feature>
<dbReference type="RefSeq" id="WP_182323330.1">
    <property type="nucleotide sequence ID" value="NZ_CP058554.1"/>
</dbReference>
<name>A0A7G5EJ77_9BURK</name>
<dbReference type="GO" id="GO:0042597">
    <property type="term" value="C:periplasmic space"/>
    <property type="evidence" value="ECO:0007669"/>
    <property type="project" value="UniProtKB-SubCell"/>
</dbReference>
<feature type="transmembrane region" description="Helical" evidence="7">
    <location>
        <begin position="180"/>
        <end position="200"/>
    </location>
</feature>
<dbReference type="InterPro" id="IPR008972">
    <property type="entry name" value="Cupredoxin"/>
</dbReference>
<proteinExistence type="inferred from homology"/>
<organism evidence="9 10">
    <name type="scientific">Comamonas piscis</name>
    <dbReference type="NCBI Taxonomy" id="1562974"/>
    <lineage>
        <taxon>Bacteria</taxon>
        <taxon>Pseudomonadati</taxon>
        <taxon>Pseudomonadota</taxon>
        <taxon>Betaproteobacteria</taxon>
        <taxon>Burkholderiales</taxon>
        <taxon>Comamonadaceae</taxon>
        <taxon>Comamonas</taxon>
    </lineage>
</organism>
<evidence type="ECO:0000313" key="10">
    <source>
        <dbReference type="Proteomes" id="UP000515240"/>
    </source>
</evidence>
<feature type="transmembrane region" description="Helical" evidence="7">
    <location>
        <begin position="297"/>
        <end position="316"/>
    </location>
</feature>
<comment type="subcellular location">
    <subcellularLocation>
        <location evidence="1">Membrane</location>
        <topology evidence="1">Multi-pass membrane protein</topology>
    </subcellularLocation>
    <subcellularLocation>
        <location evidence="2">Periplasm</location>
    </subcellularLocation>
</comment>
<dbReference type="Gene3D" id="2.60.40.420">
    <property type="entry name" value="Cupredoxins - blue copper proteins"/>
    <property type="match status" value="1"/>
</dbReference>
<dbReference type="AlphaFoldDB" id="A0A7G5EJ77"/>
<dbReference type="Gene3D" id="1.20.1420.20">
    <property type="entry name" value="M75 peptidase, HXXE motif"/>
    <property type="match status" value="1"/>
</dbReference>
<feature type="transmembrane region" description="Helical" evidence="7">
    <location>
        <begin position="6"/>
        <end position="26"/>
    </location>
</feature>
<dbReference type="InterPro" id="IPR004923">
    <property type="entry name" value="FTR1/Fip1/EfeU"/>
</dbReference>
<dbReference type="SUPFAM" id="SSF49503">
    <property type="entry name" value="Cupredoxins"/>
    <property type="match status" value="1"/>
</dbReference>